<sequence length="64" mass="7673">MTETLERMQQQIEELTELARREVFATPHDAVERGLDCDHITSKMNFKKRYNTCLIRMMIRVVMN</sequence>
<dbReference type="Proteomes" id="UP000030645">
    <property type="component" value="Unassembled WGS sequence"/>
</dbReference>
<dbReference type="EMBL" id="KE344017">
    <property type="protein sequence ID" value="EXB50950.1"/>
    <property type="molecule type" value="Genomic_DNA"/>
</dbReference>
<evidence type="ECO:0000313" key="1">
    <source>
        <dbReference type="EMBL" id="EXB50950.1"/>
    </source>
</evidence>
<proteinExistence type="predicted"/>
<keyword evidence="2" id="KW-1185">Reference proteome</keyword>
<accession>W9RCP6</accession>
<protein>
    <submittedName>
        <fullName evidence="1">Uncharacterized protein</fullName>
    </submittedName>
</protein>
<gene>
    <name evidence="1" type="ORF">L484_021178</name>
</gene>
<name>W9RCP6_9ROSA</name>
<organism evidence="1 2">
    <name type="scientific">Morus notabilis</name>
    <dbReference type="NCBI Taxonomy" id="981085"/>
    <lineage>
        <taxon>Eukaryota</taxon>
        <taxon>Viridiplantae</taxon>
        <taxon>Streptophyta</taxon>
        <taxon>Embryophyta</taxon>
        <taxon>Tracheophyta</taxon>
        <taxon>Spermatophyta</taxon>
        <taxon>Magnoliopsida</taxon>
        <taxon>eudicotyledons</taxon>
        <taxon>Gunneridae</taxon>
        <taxon>Pentapetalae</taxon>
        <taxon>rosids</taxon>
        <taxon>fabids</taxon>
        <taxon>Rosales</taxon>
        <taxon>Moraceae</taxon>
        <taxon>Moreae</taxon>
        <taxon>Morus</taxon>
    </lineage>
</organism>
<evidence type="ECO:0000313" key="2">
    <source>
        <dbReference type="Proteomes" id="UP000030645"/>
    </source>
</evidence>
<dbReference type="AlphaFoldDB" id="W9RCP6"/>
<reference evidence="2" key="1">
    <citation type="submission" date="2013-01" db="EMBL/GenBank/DDBJ databases">
        <title>Draft Genome Sequence of a Mulberry Tree, Morus notabilis C.K. Schneid.</title>
        <authorList>
            <person name="He N."/>
            <person name="Zhao S."/>
        </authorList>
    </citation>
    <scope>NUCLEOTIDE SEQUENCE</scope>
</reference>